<evidence type="ECO:0008006" key="2">
    <source>
        <dbReference type="Google" id="ProtNLM"/>
    </source>
</evidence>
<dbReference type="AlphaFoldDB" id="A0A6C0LZA9"/>
<name>A0A6C0LZA9_9ZZZZ</name>
<proteinExistence type="predicted"/>
<dbReference type="EMBL" id="MN740583">
    <property type="protein sequence ID" value="QHU35081.1"/>
    <property type="molecule type" value="Genomic_DNA"/>
</dbReference>
<sequence>MFKNCSKCLEHKSLHDFHILKTAKLGRHPQCKLCRKKKYKTNKYSELNLREICCYNCGEIKSVDQFYKNKSSSTGRQIYCKCCHRNKIKQSMSKKDNFLKLLLKKFKKKYKNRKINITVQNINDLLNKQGEKCHITKHILTTNVDIKQRTDNIWNISIMIINNNKKEIDINSVHLVCNLVYSSIEIYNLSEQELTGIYSQLNS</sequence>
<evidence type="ECO:0000313" key="1">
    <source>
        <dbReference type="EMBL" id="QHU35081.1"/>
    </source>
</evidence>
<protein>
    <recommendedName>
        <fullName evidence="2">Stc1 domain-containing protein</fullName>
    </recommendedName>
</protein>
<accession>A0A6C0LZA9</accession>
<reference evidence="1" key="1">
    <citation type="journal article" date="2020" name="Nature">
        <title>Giant virus diversity and host interactions through global metagenomics.</title>
        <authorList>
            <person name="Schulz F."/>
            <person name="Roux S."/>
            <person name="Paez-Espino D."/>
            <person name="Jungbluth S."/>
            <person name="Walsh D.A."/>
            <person name="Denef V.J."/>
            <person name="McMahon K.D."/>
            <person name="Konstantinidis K.T."/>
            <person name="Eloe-Fadrosh E.A."/>
            <person name="Kyrpides N.C."/>
            <person name="Woyke T."/>
        </authorList>
    </citation>
    <scope>NUCLEOTIDE SEQUENCE</scope>
    <source>
        <strain evidence="1">GVMAG-S-1017745-26</strain>
    </source>
</reference>
<organism evidence="1">
    <name type="scientific">viral metagenome</name>
    <dbReference type="NCBI Taxonomy" id="1070528"/>
    <lineage>
        <taxon>unclassified sequences</taxon>
        <taxon>metagenomes</taxon>
        <taxon>organismal metagenomes</taxon>
    </lineage>
</organism>